<dbReference type="FunFam" id="2.60.40.760:FF:000003">
    <property type="entry name" value="Expansin-like A2"/>
    <property type="match status" value="1"/>
</dbReference>
<dbReference type="PROSITE" id="PS50842">
    <property type="entry name" value="EXPANSIN_EG45"/>
    <property type="match status" value="1"/>
</dbReference>
<feature type="domain" description="Expansin-like EG45" evidence="5">
    <location>
        <begin position="38"/>
        <end position="142"/>
    </location>
</feature>
<dbReference type="InterPro" id="IPR007112">
    <property type="entry name" value="Expansin/allergen_DPBB_dom"/>
</dbReference>
<dbReference type="InterPro" id="IPR007117">
    <property type="entry name" value="Expansin_CBD"/>
</dbReference>
<accession>A0A9W7MWN9</accession>
<dbReference type="Pfam" id="PF01357">
    <property type="entry name" value="Expansin_C"/>
    <property type="match status" value="1"/>
</dbReference>
<gene>
    <name evidence="7" type="ORF">HRI_004936300</name>
</gene>
<dbReference type="InterPro" id="IPR009009">
    <property type="entry name" value="RlpA-like_DPBB"/>
</dbReference>
<keyword evidence="2" id="KW-0964">Secreted</keyword>
<dbReference type="CDD" id="cd22276">
    <property type="entry name" value="DPBB_EXLA_N"/>
    <property type="match status" value="1"/>
</dbReference>
<proteinExistence type="inferred from homology"/>
<evidence type="ECO:0000256" key="4">
    <source>
        <dbReference type="SAM" id="SignalP"/>
    </source>
</evidence>
<dbReference type="PANTHER" id="PTHR31692">
    <property type="entry name" value="EXPANSIN-B3"/>
    <property type="match status" value="1"/>
</dbReference>
<evidence type="ECO:0000256" key="1">
    <source>
        <dbReference type="ARBA" id="ARBA00004613"/>
    </source>
</evidence>
<dbReference type="EMBL" id="BSYR01000065">
    <property type="protein sequence ID" value="GMJ12671.1"/>
    <property type="molecule type" value="Genomic_DNA"/>
</dbReference>
<dbReference type="AlphaFoldDB" id="A0A9W7MWN9"/>
<name>A0A9W7MWN9_HIBTR</name>
<dbReference type="SUPFAM" id="SSF49590">
    <property type="entry name" value="PHL pollen allergen"/>
    <property type="match status" value="1"/>
</dbReference>
<dbReference type="Proteomes" id="UP001165190">
    <property type="component" value="Unassembled WGS sequence"/>
</dbReference>
<evidence type="ECO:0000313" key="7">
    <source>
        <dbReference type="EMBL" id="GMJ12671.1"/>
    </source>
</evidence>
<dbReference type="GO" id="GO:0009505">
    <property type="term" value="C:plant-type cell wall"/>
    <property type="evidence" value="ECO:0007669"/>
    <property type="project" value="TreeGrafter"/>
</dbReference>
<dbReference type="OrthoDB" id="623266at2759"/>
<evidence type="ECO:0000256" key="3">
    <source>
        <dbReference type="RuleBase" id="RU003460"/>
    </source>
</evidence>
<feature type="signal peptide" evidence="4">
    <location>
        <begin position="1"/>
        <end position="17"/>
    </location>
</feature>
<dbReference type="Gene3D" id="2.40.40.10">
    <property type="entry name" value="RlpA-like domain"/>
    <property type="match status" value="1"/>
</dbReference>
<keyword evidence="4" id="KW-0732">Signal</keyword>
<evidence type="ECO:0000313" key="8">
    <source>
        <dbReference type="Proteomes" id="UP001165190"/>
    </source>
</evidence>
<keyword evidence="8" id="KW-1185">Reference proteome</keyword>
<dbReference type="Pfam" id="PF03330">
    <property type="entry name" value="DPBB_1"/>
    <property type="match status" value="1"/>
</dbReference>
<dbReference type="PRINTS" id="PR01225">
    <property type="entry name" value="EXPANSNFAMLY"/>
</dbReference>
<comment type="similarity">
    <text evidence="3">Belongs to the expansin family.</text>
</comment>
<dbReference type="InterPro" id="IPR007118">
    <property type="entry name" value="Expan_Lol_pI"/>
</dbReference>
<feature type="domain" description="Expansin-like CBD" evidence="6">
    <location>
        <begin position="156"/>
        <end position="238"/>
    </location>
</feature>
<sequence length="259" mass="28081">MAHFLCLLFLLLSSATACDRCVHQSKAAYFSSDSPLSSGACGYGSLALSLGGGRLAAGVSSLFKQGAGCGACFQIRCKDPKVCSSTGTKVTLTDLNRNNQTDFVLSSRAFMAMANQGMVRDVLKLGIVDVEYKRIPCEYKNQNLSVRVEESSQNPHYLAIKLLYQGGQTEVTAIDVGQVGSSNWSFMSRNYGAVWDTSRVPTGALQFRFVVTSGYDGKWIWAKSVLPADWKTGQIYDSGVQITDIAQEGCSPCDDGNWR</sequence>
<dbReference type="InterPro" id="IPR036908">
    <property type="entry name" value="RlpA-like_sf"/>
</dbReference>
<dbReference type="PRINTS" id="PR00829">
    <property type="entry name" value="LOLP1ALLERGN"/>
</dbReference>
<dbReference type="SUPFAM" id="SSF50685">
    <property type="entry name" value="Barwin-like endoglucanases"/>
    <property type="match status" value="1"/>
</dbReference>
<dbReference type="GO" id="GO:0009653">
    <property type="term" value="P:anatomical structure morphogenesis"/>
    <property type="evidence" value="ECO:0007669"/>
    <property type="project" value="UniProtKB-ARBA"/>
</dbReference>
<organism evidence="7 8">
    <name type="scientific">Hibiscus trionum</name>
    <name type="common">Flower of an hour</name>
    <dbReference type="NCBI Taxonomy" id="183268"/>
    <lineage>
        <taxon>Eukaryota</taxon>
        <taxon>Viridiplantae</taxon>
        <taxon>Streptophyta</taxon>
        <taxon>Embryophyta</taxon>
        <taxon>Tracheophyta</taxon>
        <taxon>Spermatophyta</taxon>
        <taxon>Magnoliopsida</taxon>
        <taxon>eudicotyledons</taxon>
        <taxon>Gunneridae</taxon>
        <taxon>Pentapetalae</taxon>
        <taxon>rosids</taxon>
        <taxon>malvids</taxon>
        <taxon>Malvales</taxon>
        <taxon>Malvaceae</taxon>
        <taxon>Malvoideae</taxon>
        <taxon>Hibiscus</taxon>
    </lineage>
</organism>
<evidence type="ECO:0000256" key="2">
    <source>
        <dbReference type="ARBA" id="ARBA00022525"/>
    </source>
</evidence>
<protein>
    <submittedName>
        <fullName evidence="7">EXPANSIN L1, expansin-like A1</fullName>
    </submittedName>
</protein>
<feature type="chain" id="PRO_5040928692" evidence="4">
    <location>
        <begin position="18"/>
        <end position="259"/>
    </location>
</feature>
<dbReference type="InterPro" id="IPR005795">
    <property type="entry name" value="LolPI"/>
</dbReference>
<dbReference type="PANTHER" id="PTHR31692:SF4">
    <property type="entry name" value="EXPANSIN-LIKE A1-RELATED"/>
    <property type="match status" value="1"/>
</dbReference>
<dbReference type="Gene3D" id="2.60.40.760">
    <property type="entry name" value="Expansin, cellulose-binding-like domain"/>
    <property type="match status" value="1"/>
</dbReference>
<dbReference type="GO" id="GO:0009506">
    <property type="term" value="C:plasmodesma"/>
    <property type="evidence" value="ECO:0007669"/>
    <property type="project" value="TreeGrafter"/>
</dbReference>
<reference evidence="7" key="1">
    <citation type="submission" date="2023-05" db="EMBL/GenBank/DDBJ databases">
        <title>Genome and transcriptome analyses reveal genes involved in the formation of fine ridges on petal epidermal cells in Hibiscus trionum.</title>
        <authorList>
            <person name="Koshimizu S."/>
            <person name="Masuda S."/>
            <person name="Ishii T."/>
            <person name="Shirasu K."/>
            <person name="Hoshino A."/>
            <person name="Arita M."/>
        </authorList>
    </citation>
    <scope>NUCLEOTIDE SEQUENCE</scope>
    <source>
        <strain evidence="7">Hamamatsu line</strain>
    </source>
</reference>
<comment type="subcellular location">
    <subcellularLocation>
        <location evidence="1">Secreted</location>
    </subcellularLocation>
</comment>
<dbReference type="GO" id="GO:0005576">
    <property type="term" value="C:extracellular region"/>
    <property type="evidence" value="ECO:0007669"/>
    <property type="project" value="UniProtKB-SubCell"/>
</dbReference>
<evidence type="ECO:0000259" key="6">
    <source>
        <dbReference type="PROSITE" id="PS50843"/>
    </source>
</evidence>
<evidence type="ECO:0000259" key="5">
    <source>
        <dbReference type="PROSITE" id="PS50842"/>
    </source>
</evidence>
<dbReference type="SMART" id="SM00837">
    <property type="entry name" value="DPBB_1"/>
    <property type="match status" value="1"/>
</dbReference>
<dbReference type="InterPro" id="IPR036749">
    <property type="entry name" value="Expansin_CBD_sf"/>
</dbReference>
<comment type="caution">
    <text evidence="7">The sequence shown here is derived from an EMBL/GenBank/DDBJ whole genome shotgun (WGS) entry which is preliminary data.</text>
</comment>
<dbReference type="PROSITE" id="PS50843">
    <property type="entry name" value="EXPANSIN_CBD"/>
    <property type="match status" value="1"/>
</dbReference>